<dbReference type="Proteomes" id="UP000306319">
    <property type="component" value="Unassembled WGS sequence"/>
</dbReference>
<proteinExistence type="predicted"/>
<evidence type="ECO:0000313" key="2">
    <source>
        <dbReference type="Proteomes" id="UP000306319"/>
    </source>
</evidence>
<sequence>MEFPKDPNILFSIINMKLRDGDYESLSDLCASLGYDEQEVVSTLQKAGFEYNGDIRQFR</sequence>
<organism evidence="1 2">
    <name type="scientific">Lepagella muris</name>
    <dbReference type="NCBI Taxonomy" id="3032870"/>
    <lineage>
        <taxon>Bacteria</taxon>
        <taxon>Pseudomonadati</taxon>
        <taxon>Bacteroidota</taxon>
        <taxon>Bacteroidia</taxon>
        <taxon>Bacteroidales</taxon>
        <taxon>Muribaculaceae</taxon>
        <taxon>Lepagella</taxon>
    </lineage>
</organism>
<comment type="caution">
    <text evidence="1">The sequence shown here is derived from an EMBL/GenBank/DDBJ whole genome shotgun (WGS) entry which is preliminary data.</text>
</comment>
<keyword evidence="2" id="KW-1185">Reference proteome</keyword>
<gene>
    <name evidence="1" type="ORF">E5331_15365</name>
</gene>
<reference evidence="1" key="1">
    <citation type="submission" date="2019-04" db="EMBL/GenBank/DDBJ databases">
        <title>Microbes associate with the intestines of laboratory mice.</title>
        <authorList>
            <person name="Navarre W."/>
            <person name="Wong E."/>
            <person name="Huang K."/>
            <person name="Tropini C."/>
            <person name="Ng K."/>
            <person name="Yu B."/>
        </authorList>
    </citation>
    <scope>NUCLEOTIDE SEQUENCE</scope>
    <source>
        <strain evidence="1">NM04_E33</strain>
    </source>
</reference>
<accession>A0AC61RBB4</accession>
<name>A0AC61RBB4_9BACT</name>
<dbReference type="EMBL" id="SRYB01000028">
    <property type="protein sequence ID" value="TGY77187.1"/>
    <property type="molecule type" value="Genomic_DNA"/>
</dbReference>
<evidence type="ECO:0000313" key="1">
    <source>
        <dbReference type="EMBL" id="TGY77187.1"/>
    </source>
</evidence>
<protein>
    <submittedName>
        <fullName evidence="1">DUF4250 domain-containing protein</fullName>
    </submittedName>
</protein>